<keyword evidence="2" id="KW-1185">Reference proteome</keyword>
<proteinExistence type="predicted"/>
<dbReference type="AlphaFoldDB" id="A0AAD4MR22"/>
<sequence length="143" mass="16136">MEIETTDNGLLESIMDPRLTCRHCWKPFGESIDHLSPKIASSSVHSSSLYIIQSTTILSSEMPSSTGNGEFFVGTLVPFLPERVPAFFRKLTELFIVPNSTVVFFHPGYLYKSLWSIYYNEVDPRQNSLQNAELINAEFPIGT</sequence>
<name>A0AAD4MR22_9BILA</name>
<organism evidence="1 2">
    <name type="scientific">Ditylenchus destructor</name>
    <dbReference type="NCBI Taxonomy" id="166010"/>
    <lineage>
        <taxon>Eukaryota</taxon>
        <taxon>Metazoa</taxon>
        <taxon>Ecdysozoa</taxon>
        <taxon>Nematoda</taxon>
        <taxon>Chromadorea</taxon>
        <taxon>Rhabditida</taxon>
        <taxon>Tylenchina</taxon>
        <taxon>Tylenchomorpha</taxon>
        <taxon>Sphaerularioidea</taxon>
        <taxon>Anguinidae</taxon>
        <taxon>Anguininae</taxon>
        <taxon>Ditylenchus</taxon>
    </lineage>
</organism>
<dbReference type="Proteomes" id="UP001201812">
    <property type="component" value="Unassembled WGS sequence"/>
</dbReference>
<dbReference type="EMBL" id="JAKKPZ010000072">
    <property type="protein sequence ID" value="KAI1704094.1"/>
    <property type="molecule type" value="Genomic_DNA"/>
</dbReference>
<protein>
    <submittedName>
        <fullName evidence="1">Uncharacterized protein</fullName>
    </submittedName>
</protein>
<evidence type="ECO:0000313" key="2">
    <source>
        <dbReference type="Proteomes" id="UP001201812"/>
    </source>
</evidence>
<evidence type="ECO:0000313" key="1">
    <source>
        <dbReference type="EMBL" id="KAI1704094.1"/>
    </source>
</evidence>
<gene>
    <name evidence="1" type="ORF">DdX_14456</name>
</gene>
<reference evidence="1" key="1">
    <citation type="submission" date="2022-01" db="EMBL/GenBank/DDBJ databases">
        <title>Genome Sequence Resource for Two Populations of Ditylenchus destructor, the Migratory Endoparasitic Phytonematode.</title>
        <authorList>
            <person name="Zhang H."/>
            <person name="Lin R."/>
            <person name="Xie B."/>
        </authorList>
    </citation>
    <scope>NUCLEOTIDE SEQUENCE</scope>
    <source>
        <strain evidence="1">BazhouSP</strain>
    </source>
</reference>
<comment type="caution">
    <text evidence="1">The sequence shown here is derived from an EMBL/GenBank/DDBJ whole genome shotgun (WGS) entry which is preliminary data.</text>
</comment>
<accession>A0AAD4MR22</accession>